<gene>
    <name evidence="2" type="primary">Contig6359.g6816</name>
    <name evidence="2" type="ORF">STYLEM_1675</name>
</gene>
<feature type="transmembrane region" description="Helical" evidence="1">
    <location>
        <begin position="984"/>
        <end position="1004"/>
    </location>
</feature>
<dbReference type="OrthoDB" id="327933at2759"/>
<dbReference type="InParanoid" id="A0A077ZW90"/>
<feature type="transmembrane region" description="Helical" evidence="1">
    <location>
        <begin position="1035"/>
        <end position="1056"/>
    </location>
</feature>
<feature type="transmembrane region" description="Helical" evidence="1">
    <location>
        <begin position="1010"/>
        <end position="1028"/>
    </location>
</feature>
<evidence type="ECO:0008006" key="4">
    <source>
        <dbReference type="Google" id="ProtNLM"/>
    </source>
</evidence>
<proteinExistence type="predicted"/>
<dbReference type="AlphaFoldDB" id="A0A077ZW90"/>
<dbReference type="EMBL" id="CCKQ01001598">
    <property type="protein sequence ID" value="CDW72711.1"/>
    <property type="molecule type" value="Genomic_DNA"/>
</dbReference>
<evidence type="ECO:0000256" key="1">
    <source>
        <dbReference type="SAM" id="Phobius"/>
    </source>
</evidence>
<keyword evidence="1" id="KW-0472">Membrane</keyword>
<organism evidence="2 3">
    <name type="scientific">Stylonychia lemnae</name>
    <name type="common">Ciliate</name>
    <dbReference type="NCBI Taxonomy" id="5949"/>
    <lineage>
        <taxon>Eukaryota</taxon>
        <taxon>Sar</taxon>
        <taxon>Alveolata</taxon>
        <taxon>Ciliophora</taxon>
        <taxon>Intramacronucleata</taxon>
        <taxon>Spirotrichea</taxon>
        <taxon>Stichotrichia</taxon>
        <taxon>Sporadotrichida</taxon>
        <taxon>Oxytrichidae</taxon>
        <taxon>Stylonychinae</taxon>
        <taxon>Stylonychia</taxon>
    </lineage>
</organism>
<keyword evidence="3" id="KW-1185">Reference proteome</keyword>
<protein>
    <recommendedName>
        <fullName evidence="4">Cadg domain containing protein</fullName>
    </recommendedName>
</protein>
<sequence length="1276" mass="145131">MMLINYSKGESVQCFDYQFPQALGSPTTFDESSLFYTLDVSPSGYIIAGGASNETNIVNSIQTPIMVQYNSKGQLMWAKQIVSGGYQYVSNIRHMNDNYIVAVLSAWGPIPNKVITLALFATNPLTFIKTIVDDNLSHYAFSGADSIIFESDSVFNFVYSDNNGDLILTKFQIDGSKMTLVVSAKYELENSNYKWYPGSITISSSNLYISGQAETTNYYGWLSMFSLSTFSEKFSVSFTGWYSDWFIQKIKYYKDISTGLSYIYGCLGSQQAGLVKIDVTSSSNIKGKWYPTASFVTKTYANSKAFLNRLLTSDTGSNAQTIEKTLGISYSTFDFNTFNPYQKNNTHLYTDSKVMLALADLKISSVLDITPYYSPKKIDMTVPQFVIPDYFIFSDPLSVVIPTFMQTECNDAIIKTSIISNLPIFMTFDGNYKLTISSNDLTKAGSYILKFRQTIQQNSQYLDGQFTFKLINPFYTQIQCGNNQYTLLTVDDLELDSSLFTYEAGTNKLTINSQDLNMNGQSKTLKLNGVETKDNGYISLDEANNQIIIYSASSSAIGTHTVKLQGSLLAYQLSETIQFQVIIKPNNKFAPRFSVDIPWSLTLLAPSKKIIGLPDIIDDDGDSFHVQITYGKTKQFLSYISGAISISALASNVGEYDFSITLTDDNPVPLSQTYKIHLSIILEQASVNTPATTTETNNSTNSSAQNTSSSFILNVNSKVKSDNGKKVSYQTVEKSLKAYISSISMMGEVDIKFSERILDQSESELQNQTALSLKLDSKIQSMKNFIKTWEIISVTNTGIKIQVTFNEPLLKDDLKVEFLKPQYFIAETLKSALPQQYTIKKSVPPQLPNNGKINFDQKYQPRLQHFNHLAHLQAAHQQAQFLQTSFYLLKVSKISQTLTSSLKSICLSQQEYFKATMMVKRIILMMMKFDFMSTIVTTLMGFFILGTPYVTYAFLARNQQMLSQDQFQTKFGTMYMNLKTTEVAVFYPTIFFTRRLLFAVSICFMDEHSALQLTTQIIISMGFMSFIFQQQLMTLLMILFVVVGFTIIANWCNLIYHNAVSILNGIKKFRQKRKLEKNALKYNIYQSSLYNLSTQISNKNSIYIEQPANIKPNSFQSIQKNFNLQPSIDFTIDKTRYSSSELKKDEQQKRLNQEFEIQKSVKKQTNRKKQTEKIRTLQKQYHQIQQSRYNQLDQIINNGSNTSQKQDNIQEKNLKVIDIEESNLAQKQIPFLKKQVQENYNGYDIFRFNEINDEAFQSPFEKSTTIQTKQKSFQRY</sequence>
<evidence type="ECO:0000313" key="2">
    <source>
        <dbReference type="EMBL" id="CDW72711.1"/>
    </source>
</evidence>
<keyword evidence="1" id="KW-1133">Transmembrane helix</keyword>
<name>A0A077ZW90_STYLE</name>
<keyword evidence="1" id="KW-0812">Transmembrane</keyword>
<evidence type="ECO:0000313" key="3">
    <source>
        <dbReference type="Proteomes" id="UP000039865"/>
    </source>
</evidence>
<accession>A0A077ZW90</accession>
<reference evidence="2 3" key="1">
    <citation type="submission" date="2014-06" db="EMBL/GenBank/DDBJ databases">
        <authorList>
            <person name="Swart Estienne"/>
        </authorList>
    </citation>
    <scope>NUCLEOTIDE SEQUENCE [LARGE SCALE GENOMIC DNA]</scope>
    <source>
        <strain evidence="2 3">130c</strain>
    </source>
</reference>
<dbReference type="Proteomes" id="UP000039865">
    <property type="component" value="Unassembled WGS sequence"/>
</dbReference>
<feature type="transmembrane region" description="Helical" evidence="1">
    <location>
        <begin position="931"/>
        <end position="955"/>
    </location>
</feature>